<accession>A0ABW3L2H9</accession>
<dbReference type="Pfam" id="PF00583">
    <property type="entry name" value="Acetyltransf_1"/>
    <property type="match status" value="1"/>
</dbReference>
<evidence type="ECO:0000313" key="3">
    <source>
        <dbReference type="Proteomes" id="UP001596990"/>
    </source>
</evidence>
<keyword evidence="2" id="KW-0808">Transferase</keyword>
<dbReference type="CDD" id="cd04301">
    <property type="entry name" value="NAT_SF"/>
    <property type="match status" value="1"/>
</dbReference>
<dbReference type="Gene3D" id="3.40.630.30">
    <property type="match status" value="1"/>
</dbReference>
<dbReference type="Proteomes" id="UP001596990">
    <property type="component" value="Unassembled WGS sequence"/>
</dbReference>
<feature type="domain" description="N-acetyltransferase" evidence="1">
    <location>
        <begin position="1"/>
        <end position="161"/>
    </location>
</feature>
<protein>
    <submittedName>
        <fullName evidence="2">GNAT family N-acetyltransferase</fullName>
        <ecNumber evidence="2">2.3.1.-</ecNumber>
    </submittedName>
</protein>
<proteinExistence type="predicted"/>
<organism evidence="2 3">
    <name type="scientific">Thalassobacillus hwangdonensis</name>
    <dbReference type="NCBI Taxonomy" id="546108"/>
    <lineage>
        <taxon>Bacteria</taxon>
        <taxon>Bacillati</taxon>
        <taxon>Bacillota</taxon>
        <taxon>Bacilli</taxon>
        <taxon>Bacillales</taxon>
        <taxon>Bacillaceae</taxon>
        <taxon>Thalassobacillus</taxon>
    </lineage>
</organism>
<name>A0ABW3L2H9_9BACI</name>
<dbReference type="PROSITE" id="PS51186">
    <property type="entry name" value="GNAT"/>
    <property type="match status" value="1"/>
</dbReference>
<dbReference type="EC" id="2.3.1.-" evidence="2"/>
<dbReference type="InterPro" id="IPR000182">
    <property type="entry name" value="GNAT_dom"/>
</dbReference>
<sequence>MQLKALMECSFHDAVAAWNAGFQDYQVNLTMTVRPFLSRMVHEGLSPEYSFLAYDGDRPVGILLSGIVEHEEGKEAYNGGTAVDPDYRDKGVGYLLVKAALDKYEEEGADIATLEAISTNDRAIHMYEKHNYGIVDHLAMMGKKGERTKGDGTLRMAKLTNSQLDGIDFHDEDIPWQTRILHIKGAEAFAFYDDHLVGYTVITQAFGESGNRERVLIYQLEAADLNETSYASLLQTLYQEFPADHYSVVNIRKSHPLYEVLLQEGFETKIEQVWMKRKMNLT</sequence>
<dbReference type="SUPFAM" id="SSF55729">
    <property type="entry name" value="Acyl-CoA N-acyltransferases (Nat)"/>
    <property type="match status" value="1"/>
</dbReference>
<evidence type="ECO:0000259" key="1">
    <source>
        <dbReference type="PROSITE" id="PS51186"/>
    </source>
</evidence>
<keyword evidence="3" id="KW-1185">Reference proteome</keyword>
<dbReference type="RefSeq" id="WP_386060849.1">
    <property type="nucleotide sequence ID" value="NZ_JBHTKL010000005.1"/>
</dbReference>
<dbReference type="GO" id="GO:0016746">
    <property type="term" value="F:acyltransferase activity"/>
    <property type="evidence" value="ECO:0007669"/>
    <property type="project" value="UniProtKB-KW"/>
</dbReference>
<evidence type="ECO:0000313" key="2">
    <source>
        <dbReference type="EMBL" id="MFD1020006.1"/>
    </source>
</evidence>
<dbReference type="InterPro" id="IPR016181">
    <property type="entry name" value="Acyl_CoA_acyltransferase"/>
</dbReference>
<dbReference type="EMBL" id="JBHTKL010000005">
    <property type="protein sequence ID" value="MFD1020006.1"/>
    <property type="molecule type" value="Genomic_DNA"/>
</dbReference>
<keyword evidence="2" id="KW-0012">Acyltransferase</keyword>
<reference evidence="3" key="1">
    <citation type="journal article" date="2019" name="Int. J. Syst. Evol. Microbiol.">
        <title>The Global Catalogue of Microorganisms (GCM) 10K type strain sequencing project: providing services to taxonomists for standard genome sequencing and annotation.</title>
        <authorList>
            <consortium name="The Broad Institute Genomics Platform"/>
            <consortium name="The Broad Institute Genome Sequencing Center for Infectious Disease"/>
            <person name="Wu L."/>
            <person name="Ma J."/>
        </authorList>
    </citation>
    <scope>NUCLEOTIDE SEQUENCE [LARGE SCALE GENOMIC DNA]</scope>
    <source>
        <strain evidence="3">CCUG 56607</strain>
    </source>
</reference>
<gene>
    <name evidence="2" type="ORF">ACFQ2J_12540</name>
</gene>
<comment type="caution">
    <text evidence="2">The sequence shown here is derived from an EMBL/GenBank/DDBJ whole genome shotgun (WGS) entry which is preliminary data.</text>
</comment>